<dbReference type="PhylomeDB" id="A0A1B0FNW3"/>
<dbReference type="AlphaFoldDB" id="A0A1B0FNW3"/>
<evidence type="ECO:0000256" key="2">
    <source>
        <dbReference type="ARBA" id="ARBA00008098"/>
    </source>
</evidence>
<keyword evidence="6" id="KW-1185">Reference proteome</keyword>
<protein>
    <submittedName>
        <fullName evidence="5">Uncharacterized protein</fullName>
    </submittedName>
</protein>
<dbReference type="PANTHER" id="PTHR11857">
    <property type="entry name" value="ODORANT BINDING PROTEIN-RELATED"/>
    <property type="match status" value="1"/>
</dbReference>
<dbReference type="EnsemblMetazoa" id="GMOY005549-RA">
    <property type="protein sequence ID" value="GMOY005549-PA"/>
    <property type="gene ID" value="GMOY005549"/>
</dbReference>
<organism evidence="5 6">
    <name type="scientific">Glossina morsitans morsitans</name>
    <name type="common">Savannah tsetse fly</name>
    <dbReference type="NCBI Taxonomy" id="37546"/>
    <lineage>
        <taxon>Eukaryota</taxon>
        <taxon>Metazoa</taxon>
        <taxon>Ecdysozoa</taxon>
        <taxon>Arthropoda</taxon>
        <taxon>Hexapoda</taxon>
        <taxon>Insecta</taxon>
        <taxon>Pterygota</taxon>
        <taxon>Neoptera</taxon>
        <taxon>Endopterygota</taxon>
        <taxon>Diptera</taxon>
        <taxon>Brachycera</taxon>
        <taxon>Muscomorpha</taxon>
        <taxon>Hippoboscoidea</taxon>
        <taxon>Glossinidae</taxon>
        <taxon>Glossina</taxon>
    </lineage>
</organism>
<dbReference type="GO" id="GO:0005549">
    <property type="term" value="F:odorant binding"/>
    <property type="evidence" value="ECO:0007669"/>
    <property type="project" value="InterPro"/>
</dbReference>
<dbReference type="Gene3D" id="1.10.238.20">
    <property type="entry name" value="Pheromone/general odorant binding protein domain"/>
    <property type="match status" value="2"/>
</dbReference>
<comment type="subcellular location">
    <subcellularLocation>
        <location evidence="1">Secreted</location>
    </subcellularLocation>
</comment>
<dbReference type="SUPFAM" id="SSF47565">
    <property type="entry name" value="Insect pheromone/odorant-binding proteins"/>
    <property type="match status" value="2"/>
</dbReference>
<dbReference type="PANTHER" id="PTHR11857:SF43">
    <property type="entry name" value="GEO07291P1-RELATED"/>
    <property type="match status" value="1"/>
</dbReference>
<evidence type="ECO:0000313" key="6">
    <source>
        <dbReference type="Proteomes" id="UP000092444"/>
    </source>
</evidence>
<name>A0A1B0FNW3_GLOMM</name>
<accession>A0A1B0FNW3</accession>
<dbReference type="VEuPathDB" id="VectorBase:GMOY005549"/>
<dbReference type="EMBL" id="CCAG010010315">
    <property type="status" value="NOT_ANNOTATED_CDS"/>
    <property type="molecule type" value="Genomic_DNA"/>
</dbReference>
<comment type="similarity">
    <text evidence="2">Belongs to the PBP/GOBP family.</text>
</comment>
<dbReference type="InterPro" id="IPR036728">
    <property type="entry name" value="PBP_GOBP_sf"/>
</dbReference>
<sequence length="284" mass="33925">MMEITFNTVSREHCQGKETINKNFTTKMNKFFLFAIILHIYFIEKQQVLSISLEEAHNSEILRKCFEEIDQSQYNSSEVLLEKFKNYAYWSHEEIPCFARCIASEKGWFDIDLSRWNKQRLVDELGANMYNYCRFELNRAFKNVCSFAFKGLKCLKQAEMNVIITHNNLLECVKEKSISMDQLLEYYHFPQLEHIPCLFKCFADKSHLYTVNYEWNVLNWLKAFGPIRNENADISICRVNANEREKMDICAIMYEEYNCWERLNYNTDGISVTYKKALKKIFNF</sequence>
<evidence type="ECO:0000256" key="1">
    <source>
        <dbReference type="ARBA" id="ARBA00004613"/>
    </source>
</evidence>
<dbReference type="GO" id="GO:0005615">
    <property type="term" value="C:extracellular space"/>
    <property type="evidence" value="ECO:0007669"/>
    <property type="project" value="TreeGrafter"/>
</dbReference>
<keyword evidence="4" id="KW-0732">Signal</keyword>
<dbReference type="Proteomes" id="UP000092444">
    <property type="component" value="Unassembled WGS sequence"/>
</dbReference>
<evidence type="ECO:0000256" key="4">
    <source>
        <dbReference type="ARBA" id="ARBA00022729"/>
    </source>
</evidence>
<evidence type="ECO:0000313" key="5">
    <source>
        <dbReference type="EnsemblMetazoa" id="GMOY005549-PA"/>
    </source>
</evidence>
<keyword evidence="3" id="KW-0964">Secreted</keyword>
<dbReference type="SMART" id="SM00708">
    <property type="entry name" value="PhBP"/>
    <property type="match status" value="2"/>
</dbReference>
<dbReference type="GO" id="GO:0007608">
    <property type="term" value="P:sensory perception of smell"/>
    <property type="evidence" value="ECO:0007669"/>
    <property type="project" value="TreeGrafter"/>
</dbReference>
<evidence type="ECO:0000256" key="3">
    <source>
        <dbReference type="ARBA" id="ARBA00022525"/>
    </source>
</evidence>
<reference evidence="5" key="1">
    <citation type="submission" date="2020-05" db="UniProtKB">
        <authorList>
            <consortium name="EnsemblMetazoa"/>
        </authorList>
    </citation>
    <scope>IDENTIFICATION</scope>
    <source>
        <strain evidence="5">Yale</strain>
    </source>
</reference>
<dbReference type="InterPro" id="IPR006170">
    <property type="entry name" value="PBP/GOBP"/>
</dbReference>
<proteinExistence type="inferred from homology"/>
<dbReference type="Pfam" id="PF01395">
    <property type="entry name" value="PBP_GOBP"/>
    <property type="match status" value="1"/>
</dbReference>